<reference evidence="3" key="1">
    <citation type="journal article" date="2019" name="Int. J. Syst. Evol. Microbiol.">
        <title>The Global Catalogue of Microorganisms (GCM) 10K type strain sequencing project: providing services to taxonomists for standard genome sequencing and annotation.</title>
        <authorList>
            <consortium name="The Broad Institute Genomics Platform"/>
            <consortium name="The Broad Institute Genome Sequencing Center for Infectious Disease"/>
            <person name="Wu L."/>
            <person name="Ma J."/>
        </authorList>
    </citation>
    <scope>NUCLEOTIDE SEQUENCE [LARGE SCALE GENOMIC DNA]</scope>
    <source>
        <strain evidence="3">JCM 4586</strain>
    </source>
</reference>
<name>A0ABQ2Y371_9ACTN</name>
<sequence length="99" mass="10838">MVRRDVWGCRRPYALLGRVTALVVGGVWWWALLRMLAQPGRAGPVDGLVLAGGWGLSLLPVHCGPWKRRDARDGLLGAVAARVGRVAWAWWRRGGAGRS</sequence>
<feature type="transmembrane region" description="Helical" evidence="1">
    <location>
        <begin position="12"/>
        <end position="31"/>
    </location>
</feature>
<evidence type="ECO:0000313" key="2">
    <source>
        <dbReference type="EMBL" id="GGX59575.1"/>
    </source>
</evidence>
<feature type="transmembrane region" description="Helical" evidence="1">
    <location>
        <begin position="43"/>
        <end position="62"/>
    </location>
</feature>
<comment type="caution">
    <text evidence="2">The sequence shown here is derived from an EMBL/GenBank/DDBJ whole genome shotgun (WGS) entry which is preliminary data.</text>
</comment>
<dbReference type="EMBL" id="BMUT01000001">
    <property type="protein sequence ID" value="GGX59575.1"/>
    <property type="molecule type" value="Genomic_DNA"/>
</dbReference>
<keyword evidence="1" id="KW-0472">Membrane</keyword>
<protein>
    <submittedName>
        <fullName evidence="2">Uncharacterized protein</fullName>
    </submittedName>
</protein>
<keyword evidence="1" id="KW-1133">Transmembrane helix</keyword>
<keyword evidence="3" id="KW-1185">Reference proteome</keyword>
<evidence type="ECO:0000313" key="3">
    <source>
        <dbReference type="Proteomes" id="UP000659223"/>
    </source>
</evidence>
<evidence type="ECO:0000256" key="1">
    <source>
        <dbReference type="SAM" id="Phobius"/>
    </source>
</evidence>
<keyword evidence="1" id="KW-0812">Transmembrane</keyword>
<proteinExistence type="predicted"/>
<organism evidence="2 3">
    <name type="scientific">Streptomyces hiroshimensis</name>
    <dbReference type="NCBI Taxonomy" id="66424"/>
    <lineage>
        <taxon>Bacteria</taxon>
        <taxon>Bacillati</taxon>
        <taxon>Actinomycetota</taxon>
        <taxon>Actinomycetes</taxon>
        <taxon>Kitasatosporales</taxon>
        <taxon>Streptomycetaceae</taxon>
        <taxon>Streptomyces</taxon>
    </lineage>
</organism>
<accession>A0ABQ2Y371</accession>
<gene>
    <name evidence="2" type="ORF">GCM10010324_00130</name>
</gene>
<dbReference type="RefSeq" id="WP_229898646.1">
    <property type="nucleotide sequence ID" value="NZ_BMUT01000001.1"/>
</dbReference>
<dbReference type="Proteomes" id="UP000659223">
    <property type="component" value="Unassembled WGS sequence"/>
</dbReference>